<keyword evidence="1" id="KW-0472">Membrane</keyword>
<name>A0A939K544_9BACT</name>
<protein>
    <submittedName>
        <fullName evidence="2">Uncharacterized protein</fullName>
    </submittedName>
</protein>
<dbReference type="RefSeq" id="WP_207366618.1">
    <property type="nucleotide sequence ID" value="NZ_JAFMYV010000012.1"/>
</dbReference>
<keyword evidence="3" id="KW-1185">Reference proteome</keyword>
<keyword evidence="1" id="KW-0812">Transmembrane</keyword>
<dbReference type="Proteomes" id="UP000664034">
    <property type="component" value="Unassembled WGS sequence"/>
</dbReference>
<sequence length="145" mass="17531">MKTKWWEKELATKSQVAFFLLCVIAFFLTFEYVKKQSREKEFAQCSRFTIAKVDRLKYRKLRYEIIYSFSINEKQIEYDDRTGPNDTGDWLSQKPDSLRHRRFWVQLDCGDPKTHKLLWDYRVPDSVSFIPKEGWKTLPTYALKK</sequence>
<organism evidence="2 3">
    <name type="scientific">Fibrella rubiginis</name>
    <dbReference type="NCBI Taxonomy" id="2817060"/>
    <lineage>
        <taxon>Bacteria</taxon>
        <taxon>Pseudomonadati</taxon>
        <taxon>Bacteroidota</taxon>
        <taxon>Cytophagia</taxon>
        <taxon>Cytophagales</taxon>
        <taxon>Spirosomataceae</taxon>
        <taxon>Fibrella</taxon>
    </lineage>
</organism>
<evidence type="ECO:0000313" key="2">
    <source>
        <dbReference type="EMBL" id="MBO0939084.1"/>
    </source>
</evidence>
<evidence type="ECO:0000256" key="1">
    <source>
        <dbReference type="SAM" id="Phobius"/>
    </source>
</evidence>
<gene>
    <name evidence="2" type="ORF">J2I47_21195</name>
</gene>
<reference evidence="2" key="1">
    <citation type="submission" date="2021-03" db="EMBL/GenBank/DDBJ databases">
        <title>Fibrella sp. HMF5335 genome sequencing and assembly.</title>
        <authorList>
            <person name="Kang H."/>
            <person name="Kim H."/>
            <person name="Bae S."/>
            <person name="Joh K."/>
        </authorList>
    </citation>
    <scope>NUCLEOTIDE SEQUENCE</scope>
    <source>
        <strain evidence="2">HMF5335</strain>
    </source>
</reference>
<feature type="transmembrane region" description="Helical" evidence="1">
    <location>
        <begin position="15"/>
        <end position="33"/>
    </location>
</feature>
<accession>A0A939K544</accession>
<evidence type="ECO:0000313" key="3">
    <source>
        <dbReference type="Proteomes" id="UP000664034"/>
    </source>
</evidence>
<proteinExistence type="predicted"/>
<dbReference type="EMBL" id="JAFMYV010000012">
    <property type="protein sequence ID" value="MBO0939084.1"/>
    <property type="molecule type" value="Genomic_DNA"/>
</dbReference>
<dbReference type="AlphaFoldDB" id="A0A939K544"/>
<comment type="caution">
    <text evidence="2">The sequence shown here is derived from an EMBL/GenBank/DDBJ whole genome shotgun (WGS) entry which is preliminary data.</text>
</comment>
<keyword evidence="1" id="KW-1133">Transmembrane helix</keyword>